<dbReference type="GO" id="GO:0006357">
    <property type="term" value="P:regulation of transcription by RNA polymerase II"/>
    <property type="evidence" value="ECO:0007669"/>
    <property type="project" value="InterPro"/>
</dbReference>
<name>A0A2A3EE41_APICC</name>
<accession>A0A2A3EE41</accession>
<dbReference type="Gene3D" id="2.30.29.30">
    <property type="entry name" value="Pleckstrin-homology domain (PH domain)/Phosphotyrosine-binding domain (PTB)"/>
    <property type="match status" value="1"/>
</dbReference>
<dbReference type="FunFam" id="2.30.29.30:FF:000362">
    <property type="entry name" value="Uncharacterized protein, isoform B"/>
    <property type="match status" value="1"/>
</dbReference>
<dbReference type="EMBL" id="KZ288269">
    <property type="protein sequence ID" value="PBC29997.1"/>
    <property type="molecule type" value="Genomic_DNA"/>
</dbReference>
<feature type="signal peptide" evidence="2">
    <location>
        <begin position="1"/>
        <end position="21"/>
    </location>
</feature>
<feature type="compositionally biased region" description="Pro residues" evidence="1">
    <location>
        <begin position="149"/>
        <end position="192"/>
    </location>
</feature>
<gene>
    <name evidence="3" type="ORF">APICC_09395</name>
</gene>
<proteinExistence type="predicted"/>
<feature type="compositionally biased region" description="Low complexity" evidence="1">
    <location>
        <begin position="54"/>
        <end position="148"/>
    </location>
</feature>
<dbReference type="InterPro" id="IPR039142">
    <property type="entry name" value="NRF1/Ewg"/>
</dbReference>
<keyword evidence="2" id="KW-0732">Signal</keyword>
<feature type="chain" id="PRO_5013059459" evidence="2">
    <location>
        <begin position="22"/>
        <end position="598"/>
    </location>
</feature>
<feature type="region of interest" description="Disordered" evidence="1">
    <location>
        <begin position="366"/>
        <end position="396"/>
    </location>
</feature>
<dbReference type="Proteomes" id="UP000242457">
    <property type="component" value="Unassembled WGS sequence"/>
</dbReference>
<dbReference type="GO" id="GO:0003700">
    <property type="term" value="F:DNA-binding transcription factor activity"/>
    <property type="evidence" value="ECO:0007669"/>
    <property type="project" value="InterPro"/>
</dbReference>
<dbReference type="AlphaFoldDB" id="A0A2A3EE41"/>
<evidence type="ECO:0000313" key="4">
    <source>
        <dbReference type="Proteomes" id="UP000242457"/>
    </source>
</evidence>
<dbReference type="PANTHER" id="PTHR20338">
    <property type="entry name" value="NUCLEAR RESPIRATORY FACTOR 1"/>
    <property type="match status" value="1"/>
</dbReference>
<organism evidence="3 4">
    <name type="scientific">Apis cerana cerana</name>
    <name type="common">Oriental honeybee</name>
    <dbReference type="NCBI Taxonomy" id="94128"/>
    <lineage>
        <taxon>Eukaryota</taxon>
        <taxon>Metazoa</taxon>
        <taxon>Ecdysozoa</taxon>
        <taxon>Arthropoda</taxon>
        <taxon>Hexapoda</taxon>
        <taxon>Insecta</taxon>
        <taxon>Pterygota</taxon>
        <taxon>Neoptera</taxon>
        <taxon>Endopterygota</taxon>
        <taxon>Hymenoptera</taxon>
        <taxon>Apocrita</taxon>
        <taxon>Aculeata</taxon>
        <taxon>Apoidea</taxon>
        <taxon>Anthophila</taxon>
        <taxon>Apidae</taxon>
        <taxon>Apis</taxon>
    </lineage>
</organism>
<evidence type="ECO:0000313" key="3">
    <source>
        <dbReference type="EMBL" id="PBC29997.1"/>
    </source>
</evidence>
<protein>
    <submittedName>
        <fullName evidence="3">Protein piccolo</fullName>
    </submittedName>
</protein>
<feature type="region of interest" description="Disordered" evidence="1">
    <location>
        <begin position="44"/>
        <end position="229"/>
    </location>
</feature>
<reference evidence="3 4" key="1">
    <citation type="submission" date="2014-07" db="EMBL/GenBank/DDBJ databases">
        <title>Genomic and transcriptomic analysis on Apis cerana provide comprehensive insights into honey bee biology.</title>
        <authorList>
            <person name="Diao Q."/>
            <person name="Sun L."/>
            <person name="Zheng H."/>
            <person name="Zheng H."/>
            <person name="Xu S."/>
            <person name="Wang S."/>
            <person name="Zeng Z."/>
            <person name="Hu F."/>
            <person name="Su S."/>
            <person name="Wu J."/>
        </authorList>
    </citation>
    <scope>NUCLEOTIDE SEQUENCE [LARGE SCALE GENOMIC DNA]</scope>
    <source>
        <tissue evidence="3">Pupae without intestine</tissue>
    </source>
</reference>
<keyword evidence="4" id="KW-1185">Reference proteome</keyword>
<feature type="compositionally biased region" description="Pro residues" evidence="1">
    <location>
        <begin position="201"/>
        <end position="212"/>
    </location>
</feature>
<dbReference type="InterPro" id="IPR011993">
    <property type="entry name" value="PH-like_dom_sf"/>
</dbReference>
<dbReference type="STRING" id="94128.A0A2A3EE41"/>
<evidence type="ECO:0000256" key="2">
    <source>
        <dbReference type="SAM" id="SignalP"/>
    </source>
</evidence>
<dbReference type="OrthoDB" id="10021476at2759"/>
<evidence type="ECO:0000256" key="1">
    <source>
        <dbReference type="SAM" id="MobiDB-lite"/>
    </source>
</evidence>
<sequence>MQKFLIILLTIGLVSLQSGAALKCRVCKGNCTDLQNQNQVSVETCKADVKPPEESSTVTSSPETSSPESSSPTPSSPGSSSPTPSSPGSSSPTPSSPESSSPGSSSPESSSPTPSNPGSSSPGSSSPESSSPGSSSPGSSSPGSSSPTPSSPTPSSPTPSSPTPSSPTPSSPTPSSPTPSSPTPSSPTPSSPTPSSTTPSTPTPSSPTPSSPTPSSTTSKSNIFAHFNDRNERKRRSLLGRFSSEINARTNDSDFLCYTIKDQNHEITEMGCTSDSDICKNTENCEVCRENECNSATSNAVFASMTKASFEAERQVGRSNLPFAIGQEMNAPPPVYASSCPALQSNLSLHSSSYYSEYSGAARRRLSSTGEADTSATSSYEGSDSSENSDESRLEPVNQIEREQLETFFRGLKSQVFVCESLANLYLGNASQTERWELRFTGIPVVVLDLGETRSRSKRRIQILLAERGTCFTLWRETIDNLSSYKVSGPAFHTMCLSSDHTRLAGLSFDNPKAANDLWQHIERLVSCPENISLSVPGKKKKKPVQKKVVLPAKSNISQPCQFQHVTSVDAADRSRYFSLQTLVPALNELESSLEANF</sequence>
<feature type="compositionally biased region" description="Low complexity" evidence="1">
    <location>
        <begin position="375"/>
        <end position="386"/>
    </location>
</feature>